<dbReference type="GO" id="GO:0003723">
    <property type="term" value="F:RNA binding"/>
    <property type="evidence" value="ECO:0007669"/>
    <property type="project" value="UniProtKB-KW"/>
</dbReference>
<dbReference type="GO" id="GO:0030422">
    <property type="term" value="P:siRNA processing"/>
    <property type="evidence" value="ECO:0007669"/>
    <property type="project" value="TreeGrafter"/>
</dbReference>
<dbReference type="EMBL" id="JH795858">
    <property type="protein sequence ID" value="EJU04097.1"/>
    <property type="molecule type" value="Genomic_DNA"/>
</dbReference>
<dbReference type="AlphaFoldDB" id="M5GCW5"/>
<proteinExistence type="inferred from homology"/>
<keyword evidence="1" id="KW-0808">Transferase</keyword>
<dbReference type="OrthoDB" id="10055769at2759"/>
<dbReference type="GO" id="GO:0003968">
    <property type="term" value="F:RNA-directed RNA polymerase activity"/>
    <property type="evidence" value="ECO:0007669"/>
    <property type="project" value="UniProtKB-KW"/>
</dbReference>
<dbReference type="InterPro" id="IPR057596">
    <property type="entry name" value="RDRP_core"/>
</dbReference>
<evidence type="ECO:0000259" key="3">
    <source>
        <dbReference type="Pfam" id="PF05183"/>
    </source>
</evidence>
<gene>
    <name evidence="4" type="ORF">DACRYDRAFT_14289</name>
</gene>
<dbReference type="InterPro" id="IPR007855">
    <property type="entry name" value="RDRP"/>
</dbReference>
<dbReference type="RefSeq" id="XP_040630991.1">
    <property type="nucleotide sequence ID" value="XM_040771028.1"/>
</dbReference>
<dbReference type="Pfam" id="PF05183">
    <property type="entry name" value="RdRP"/>
    <property type="match status" value="1"/>
</dbReference>
<feature type="domain" description="RDRP core" evidence="3">
    <location>
        <begin position="472"/>
        <end position="1121"/>
    </location>
</feature>
<comment type="similarity">
    <text evidence="1">Belongs to the RdRP family.</text>
</comment>
<accession>M5GCW5</accession>
<dbReference type="OMA" id="THRINDY"/>
<evidence type="ECO:0000313" key="4">
    <source>
        <dbReference type="EMBL" id="EJU04097.1"/>
    </source>
</evidence>
<dbReference type="HOGENOM" id="CLU_266876_0_0_1"/>
<feature type="region of interest" description="Disordered" evidence="2">
    <location>
        <begin position="204"/>
        <end position="224"/>
    </location>
</feature>
<evidence type="ECO:0000313" key="5">
    <source>
        <dbReference type="Proteomes" id="UP000030653"/>
    </source>
</evidence>
<dbReference type="EC" id="2.7.7.48" evidence="1"/>
<dbReference type="PANTHER" id="PTHR23079:SF14">
    <property type="entry name" value="RNA-DEPENDENT RNA POLYMERASE"/>
    <property type="match status" value="1"/>
</dbReference>
<dbReference type="GeneID" id="63686090"/>
<keyword evidence="1" id="KW-0694">RNA-binding</keyword>
<organism evidence="4 5">
    <name type="scientific">Dacryopinax primogenitus (strain DJM 731)</name>
    <name type="common">Brown rot fungus</name>
    <dbReference type="NCBI Taxonomy" id="1858805"/>
    <lineage>
        <taxon>Eukaryota</taxon>
        <taxon>Fungi</taxon>
        <taxon>Dikarya</taxon>
        <taxon>Basidiomycota</taxon>
        <taxon>Agaricomycotina</taxon>
        <taxon>Dacrymycetes</taxon>
        <taxon>Dacrymycetales</taxon>
        <taxon>Dacrymycetaceae</taxon>
        <taxon>Dacryopinax</taxon>
    </lineage>
</organism>
<reference evidence="4 5" key="1">
    <citation type="journal article" date="2012" name="Science">
        <title>The Paleozoic origin of enzymatic lignin decomposition reconstructed from 31 fungal genomes.</title>
        <authorList>
            <person name="Floudas D."/>
            <person name="Binder M."/>
            <person name="Riley R."/>
            <person name="Barry K."/>
            <person name="Blanchette R.A."/>
            <person name="Henrissat B."/>
            <person name="Martinez A.T."/>
            <person name="Otillar R."/>
            <person name="Spatafora J.W."/>
            <person name="Yadav J.S."/>
            <person name="Aerts A."/>
            <person name="Benoit I."/>
            <person name="Boyd A."/>
            <person name="Carlson A."/>
            <person name="Copeland A."/>
            <person name="Coutinho P.M."/>
            <person name="de Vries R.P."/>
            <person name="Ferreira P."/>
            <person name="Findley K."/>
            <person name="Foster B."/>
            <person name="Gaskell J."/>
            <person name="Glotzer D."/>
            <person name="Gorecki P."/>
            <person name="Heitman J."/>
            <person name="Hesse C."/>
            <person name="Hori C."/>
            <person name="Igarashi K."/>
            <person name="Jurgens J.A."/>
            <person name="Kallen N."/>
            <person name="Kersten P."/>
            <person name="Kohler A."/>
            <person name="Kuees U."/>
            <person name="Kumar T.K.A."/>
            <person name="Kuo A."/>
            <person name="LaButti K."/>
            <person name="Larrondo L.F."/>
            <person name="Lindquist E."/>
            <person name="Ling A."/>
            <person name="Lombard V."/>
            <person name="Lucas S."/>
            <person name="Lundell T."/>
            <person name="Martin R."/>
            <person name="McLaughlin D.J."/>
            <person name="Morgenstern I."/>
            <person name="Morin E."/>
            <person name="Murat C."/>
            <person name="Nagy L.G."/>
            <person name="Nolan M."/>
            <person name="Ohm R.A."/>
            <person name="Patyshakuliyeva A."/>
            <person name="Rokas A."/>
            <person name="Ruiz-Duenas F.J."/>
            <person name="Sabat G."/>
            <person name="Salamov A."/>
            <person name="Samejima M."/>
            <person name="Schmutz J."/>
            <person name="Slot J.C."/>
            <person name="St John F."/>
            <person name="Stenlid J."/>
            <person name="Sun H."/>
            <person name="Sun S."/>
            <person name="Syed K."/>
            <person name="Tsang A."/>
            <person name="Wiebenga A."/>
            <person name="Young D."/>
            <person name="Pisabarro A."/>
            <person name="Eastwood D.C."/>
            <person name="Martin F."/>
            <person name="Cullen D."/>
            <person name="Grigoriev I.V."/>
            <person name="Hibbett D.S."/>
        </authorList>
    </citation>
    <scope>NUCLEOTIDE SEQUENCE [LARGE SCALE GENOMIC DNA]</scope>
    <source>
        <strain evidence="4 5">DJM-731 SS1</strain>
    </source>
</reference>
<dbReference type="PANTHER" id="PTHR23079">
    <property type="entry name" value="RNA-DEPENDENT RNA POLYMERASE"/>
    <property type="match status" value="1"/>
</dbReference>
<dbReference type="GO" id="GO:0031380">
    <property type="term" value="C:nuclear RNA-directed RNA polymerase complex"/>
    <property type="evidence" value="ECO:0007669"/>
    <property type="project" value="TreeGrafter"/>
</dbReference>
<keyword evidence="1" id="KW-0548">Nucleotidyltransferase</keyword>
<keyword evidence="5" id="KW-1185">Reference proteome</keyword>
<dbReference type="Proteomes" id="UP000030653">
    <property type="component" value="Unassembled WGS sequence"/>
</dbReference>
<evidence type="ECO:0000256" key="1">
    <source>
        <dbReference type="RuleBase" id="RU363098"/>
    </source>
</evidence>
<keyword evidence="1" id="KW-0696">RNA-directed RNA polymerase</keyword>
<evidence type="ECO:0000256" key="2">
    <source>
        <dbReference type="SAM" id="MobiDB-lite"/>
    </source>
</evidence>
<protein>
    <recommendedName>
        <fullName evidence="1">RNA-dependent RNA polymerase</fullName>
        <ecNumber evidence="1">2.7.7.48</ecNumber>
    </recommendedName>
</protein>
<comment type="catalytic activity">
    <reaction evidence="1">
        <text>RNA(n) + a ribonucleoside 5'-triphosphate = RNA(n+1) + diphosphate</text>
        <dbReference type="Rhea" id="RHEA:21248"/>
        <dbReference type="Rhea" id="RHEA-COMP:14527"/>
        <dbReference type="Rhea" id="RHEA-COMP:17342"/>
        <dbReference type="ChEBI" id="CHEBI:33019"/>
        <dbReference type="ChEBI" id="CHEBI:61557"/>
        <dbReference type="ChEBI" id="CHEBI:140395"/>
        <dbReference type="EC" id="2.7.7.48"/>
    </reaction>
</comment>
<name>M5GCW5_DACPD</name>
<dbReference type="STRING" id="1858805.M5GCW5"/>
<sequence>MDLVSDCGTPLLTSVSQLSDLSSPPLTPPHTTADRHLKHALSTDDEPFLDDESPHAIKRRKIATRQSASDDNIQLWAEPLITTESGSVPDTFIDAFSTHRINDYAHEKGLLNEHEIFDASNANVLDVAADDGHTCDPARDSSSREATYCQATSTKPENSIQCIKPDPVEDTINEAKSGNSIQIISPIVTGTPKFAFDNRNLTGRVQSRDSASGITQSDDPPTYPPNVSNKLDGISAPVFASSTEIMLWKKEHMDEEWNAASRVPPQVKQDVLHYDQLHSLPFIGTPASKGAQDAGDISPGFTDCSAETRPHTNISPTTHEISHHSDVLEMFEEYNVAFGGQWELARLQSLKLFKWEDLLRPRCGERWLPNVTLFTGSCKDIGPKILRLVKDKVARWNKPSDTSMDTYRDEAFSHERQVKSPWGELDKEDDALEKQDKSSNKHEGMGCFSQSSDVFHGKIRFGISVTWTGRDTQLKLDPLEIDRFTRLTRRFGSRRLIRMKNVSSYPPNEFMKNFFLQKFVFMGRVYRSFFVKENTVFLIETNETHCGTKARDRFRLSLWEFVNWHNPLYCNQQQIMTKWAARFALMLSTTSPGVSIEPENIHFIPDEEPGKPQSHHVLTDGAGYLNGSAMLQICNRLKWGKVQAAVQARFGGAKGMFLLHPDLDFEGPPTIWLRPSQVKLKYAEDPEEWDPAMRILDVVKPPYLRSPARLSMETIVALADRQVSRSVILSYLRDGLLEQIQSLFDFQNASPLQQWLELSREGAVISARLKRSALGTARSKGLTREEDENELRTDDDLIEDQGEQRSSAWWPDEISGCPSTLEESALFALDSGFTLETCSYLRRKVGKILEQILTSHISKFKLVVPPSAEGFAIPSPIPSALKPGEIFLRMSRERVDSRTGMATDVVVGDVLIVRHPCKLPSDIQLVKAVDCPELRHWKDVIITSVDRSQPRSLLSKLAGGDYDGDTVVIYWDKDLIAGFKPASDECLDPPDRVKDCFEYSMGSVEDFLKTSGTLPEAEKMLEIQKRLLWSFTLPSPGKWSMYHDTLAYLEGLDDARSIFMAHVCAAFSAGRSLTGHYRFTTALDGAKSGLQVKPAVERAFQQALGRLYPPNWKMREERQKPFKPVKGREQPVLKPGFIMEQLVEEGSKLEKEHLAAFRARCEKVIVPPDGDPDLIEPYNSLLRLGHELGADVHLKIEKERGTNFPFDMAMRELGRLKADPRGGGGGGGWKMVKQEFYVC</sequence>